<keyword evidence="3" id="KW-1185">Reference proteome</keyword>
<evidence type="ECO:0000259" key="1">
    <source>
        <dbReference type="Pfam" id="PF25624"/>
    </source>
</evidence>
<reference evidence="2 3" key="1">
    <citation type="submission" date="2018-04" db="EMBL/GenBank/DDBJ databases">
        <authorList>
            <person name="Zhang X."/>
            <person name="Yuan J."/>
            <person name="Li F."/>
            <person name="Xiang J."/>
        </authorList>
    </citation>
    <scope>NUCLEOTIDE SEQUENCE [LARGE SCALE GENOMIC DNA]</scope>
    <source>
        <tissue evidence="2">Muscle</tissue>
    </source>
</reference>
<dbReference type="Pfam" id="PF25624">
    <property type="entry name" value="PH_S11IP_C"/>
    <property type="match status" value="1"/>
</dbReference>
<comment type="caution">
    <text evidence="2">The sequence shown here is derived from an EMBL/GenBank/DDBJ whole genome shotgun (WGS) entry which is preliminary data.</text>
</comment>
<accession>A0A3R7N814</accession>
<dbReference type="InterPro" id="IPR057676">
    <property type="entry name" value="PH_S11IP_C"/>
</dbReference>
<keyword evidence="2" id="KW-0808">Transferase</keyword>
<keyword evidence="2" id="KW-0418">Kinase</keyword>
<dbReference type="GO" id="GO:0016301">
    <property type="term" value="F:kinase activity"/>
    <property type="evidence" value="ECO:0007669"/>
    <property type="project" value="UniProtKB-KW"/>
</dbReference>
<dbReference type="AlphaFoldDB" id="A0A3R7N814"/>
<sequence length="230" mass="25551">MPTWSGICPAPGCKLKLNQTQKIANITAIEVHSDSHIALQFLDEVTGAESSWMLHVTSSVAACHIIQAIRTPWSQLFNVDLQDFIGVYRTREGDLLSMTRMLTESVSQEVQREVQESKVTEQAAQEWYQVAAIPGKLKYDPKYPILGYSDLSSENVHDEGGGDEISEHEKCEVGCEKDITSDCYAEVTVTANKETKEVPKCNVYDGTIKTAPVFEEKSNGDSNVLFRDVT</sequence>
<feature type="domain" description="STK11-interacting protein C-terminal PH" evidence="1">
    <location>
        <begin position="14"/>
        <end position="83"/>
    </location>
</feature>
<protein>
    <submittedName>
        <fullName evidence="2">Serine/threonine-protein kinase 11-interacting protein-like</fullName>
    </submittedName>
</protein>
<gene>
    <name evidence="2" type="ORF">C7M84_001542</name>
</gene>
<evidence type="ECO:0000313" key="2">
    <source>
        <dbReference type="EMBL" id="ROT79725.1"/>
    </source>
</evidence>
<organism evidence="2 3">
    <name type="scientific">Penaeus vannamei</name>
    <name type="common">Whiteleg shrimp</name>
    <name type="synonym">Litopenaeus vannamei</name>
    <dbReference type="NCBI Taxonomy" id="6689"/>
    <lineage>
        <taxon>Eukaryota</taxon>
        <taxon>Metazoa</taxon>
        <taxon>Ecdysozoa</taxon>
        <taxon>Arthropoda</taxon>
        <taxon>Crustacea</taxon>
        <taxon>Multicrustacea</taxon>
        <taxon>Malacostraca</taxon>
        <taxon>Eumalacostraca</taxon>
        <taxon>Eucarida</taxon>
        <taxon>Decapoda</taxon>
        <taxon>Dendrobranchiata</taxon>
        <taxon>Penaeoidea</taxon>
        <taxon>Penaeidae</taxon>
        <taxon>Penaeus</taxon>
    </lineage>
</organism>
<dbReference type="Proteomes" id="UP000283509">
    <property type="component" value="Unassembled WGS sequence"/>
</dbReference>
<dbReference type="EMBL" id="QCYY01001197">
    <property type="protein sequence ID" value="ROT79725.1"/>
    <property type="molecule type" value="Genomic_DNA"/>
</dbReference>
<dbReference type="OrthoDB" id="6351323at2759"/>
<name>A0A3R7N814_PENVA</name>
<reference evidence="2 3" key="2">
    <citation type="submission" date="2019-01" db="EMBL/GenBank/DDBJ databases">
        <title>The decoding of complex shrimp genome reveals the adaptation for benthos swimmer, frequently molting mechanism and breeding impact on genome.</title>
        <authorList>
            <person name="Sun Y."/>
            <person name="Gao Y."/>
            <person name="Yu Y."/>
        </authorList>
    </citation>
    <scope>NUCLEOTIDE SEQUENCE [LARGE SCALE GENOMIC DNA]</scope>
    <source>
        <tissue evidence="2">Muscle</tissue>
    </source>
</reference>
<proteinExistence type="predicted"/>
<evidence type="ECO:0000313" key="3">
    <source>
        <dbReference type="Proteomes" id="UP000283509"/>
    </source>
</evidence>